<feature type="region of interest" description="Disordered" evidence="1">
    <location>
        <begin position="169"/>
        <end position="248"/>
    </location>
</feature>
<comment type="caution">
    <text evidence="2">The sequence shown here is derived from an EMBL/GenBank/DDBJ whole genome shotgun (WGS) entry which is preliminary data.</text>
</comment>
<dbReference type="GeneID" id="77731574"/>
<protein>
    <submittedName>
        <fullName evidence="2">Uncharacterized protein</fullName>
    </submittedName>
</protein>
<evidence type="ECO:0000256" key="1">
    <source>
        <dbReference type="SAM" id="MobiDB-lite"/>
    </source>
</evidence>
<feature type="compositionally biased region" description="Basic and acidic residues" evidence="1">
    <location>
        <begin position="169"/>
        <end position="186"/>
    </location>
</feature>
<feature type="compositionally biased region" description="Acidic residues" evidence="1">
    <location>
        <begin position="141"/>
        <end position="153"/>
    </location>
</feature>
<name>A0AA38HEI5_9TREE</name>
<proteinExistence type="predicted"/>
<feature type="compositionally biased region" description="Low complexity" evidence="1">
    <location>
        <begin position="64"/>
        <end position="74"/>
    </location>
</feature>
<feature type="compositionally biased region" description="Basic and acidic residues" evidence="1">
    <location>
        <begin position="264"/>
        <end position="274"/>
    </location>
</feature>
<organism evidence="2 3">
    <name type="scientific">Dioszegia hungarica</name>
    <dbReference type="NCBI Taxonomy" id="4972"/>
    <lineage>
        <taxon>Eukaryota</taxon>
        <taxon>Fungi</taxon>
        <taxon>Dikarya</taxon>
        <taxon>Basidiomycota</taxon>
        <taxon>Agaricomycotina</taxon>
        <taxon>Tremellomycetes</taxon>
        <taxon>Tremellales</taxon>
        <taxon>Bulleribasidiaceae</taxon>
        <taxon>Dioszegia</taxon>
    </lineage>
</organism>
<dbReference type="RefSeq" id="XP_052947166.1">
    <property type="nucleotide sequence ID" value="XM_053092369.1"/>
</dbReference>
<keyword evidence="3" id="KW-1185">Reference proteome</keyword>
<sequence>MVGVNYVAGTLNRAKKKAPPYASGSGTSKPDAPRPRGRPLFSRPPPIAVPRQDRRYIDTANYHPSPASSSPNDAPRSERNIDAYAAPNAPLELLRAQRPTAGRSGIDGITFPWAIEAREVYLEERRVEEYRRQVNAAQRLDEDDDEEEEEDEQREVRRMEMRVLRAKMAKEQEIQRGKRRWWEVSRDSGGNESGNVRQREGRTRDACSAARRRQGLDDEDESSSGSARHRRRAERLPEPGRAETVADFERERRIFVDMLHNHDLLHLRDLRRPIPPEGNATPSGNSNSPNSPNR</sequence>
<dbReference type="EMBL" id="JAKWFO010000004">
    <property type="protein sequence ID" value="KAI9637389.1"/>
    <property type="molecule type" value="Genomic_DNA"/>
</dbReference>
<evidence type="ECO:0000313" key="3">
    <source>
        <dbReference type="Proteomes" id="UP001164286"/>
    </source>
</evidence>
<feature type="region of interest" description="Disordered" evidence="1">
    <location>
        <begin position="1"/>
        <end position="88"/>
    </location>
</feature>
<feature type="compositionally biased region" description="Low complexity" evidence="1">
    <location>
        <begin position="282"/>
        <end position="294"/>
    </location>
</feature>
<dbReference type="AlphaFoldDB" id="A0AA38HEI5"/>
<reference evidence="2" key="1">
    <citation type="journal article" date="2022" name="G3 (Bethesda)">
        <title>High quality genome of the basidiomycete yeast Dioszegia hungarica PDD-24b-2 isolated from cloud water.</title>
        <authorList>
            <person name="Jarrige D."/>
            <person name="Haridas S."/>
            <person name="Bleykasten-Grosshans C."/>
            <person name="Joly M."/>
            <person name="Nadalig T."/>
            <person name="Sancelme M."/>
            <person name="Vuilleumier S."/>
            <person name="Grigoriev I.V."/>
            <person name="Amato P."/>
            <person name="Bringel F."/>
        </authorList>
    </citation>
    <scope>NUCLEOTIDE SEQUENCE</scope>
    <source>
        <strain evidence="2">PDD-24b-2</strain>
    </source>
</reference>
<evidence type="ECO:0000313" key="2">
    <source>
        <dbReference type="EMBL" id="KAI9637389.1"/>
    </source>
</evidence>
<feature type="region of interest" description="Disordered" evidence="1">
    <location>
        <begin position="264"/>
        <end position="294"/>
    </location>
</feature>
<dbReference type="Proteomes" id="UP001164286">
    <property type="component" value="Unassembled WGS sequence"/>
</dbReference>
<feature type="region of interest" description="Disordered" evidence="1">
    <location>
        <begin position="135"/>
        <end position="156"/>
    </location>
</feature>
<gene>
    <name evidence="2" type="ORF">MKK02DRAFT_43313</name>
</gene>
<accession>A0AA38HEI5</accession>